<proteinExistence type="predicted"/>
<dbReference type="EMBL" id="PPPD01000002">
    <property type="protein sequence ID" value="PNY79596.1"/>
    <property type="molecule type" value="Genomic_DNA"/>
</dbReference>
<dbReference type="Proteomes" id="UP000236379">
    <property type="component" value="Unassembled WGS sequence"/>
</dbReference>
<protein>
    <recommendedName>
        <fullName evidence="3">DUF4136 domain-containing protein</fullName>
    </recommendedName>
</protein>
<evidence type="ECO:0000313" key="1">
    <source>
        <dbReference type="EMBL" id="PNY79596.1"/>
    </source>
</evidence>
<reference evidence="1 2" key="1">
    <citation type="submission" date="2018-01" db="EMBL/GenBank/DDBJ databases">
        <title>Deinococcus koreensis sp. nov., a radiation-resistant bacterium isolated from river water.</title>
        <authorList>
            <person name="Choi A."/>
        </authorList>
    </citation>
    <scope>NUCLEOTIDE SEQUENCE [LARGE SCALE GENOMIC DNA]</scope>
    <source>
        <strain evidence="1 2">SJW1-2</strain>
    </source>
</reference>
<dbReference type="OrthoDB" id="70038at2"/>
<evidence type="ECO:0000313" key="2">
    <source>
        <dbReference type="Proteomes" id="UP000236379"/>
    </source>
</evidence>
<name>A0A2K3USS7_9DEIO</name>
<keyword evidence="2" id="KW-1185">Reference proteome</keyword>
<accession>A0A2K3USS7</accession>
<organism evidence="1 2">
    <name type="scientific">Deinococcus koreensis</name>
    <dbReference type="NCBI Taxonomy" id="2054903"/>
    <lineage>
        <taxon>Bacteria</taxon>
        <taxon>Thermotogati</taxon>
        <taxon>Deinococcota</taxon>
        <taxon>Deinococci</taxon>
        <taxon>Deinococcales</taxon>
        <taxon>Deinococcaceae</taxon>
        <taxon>Deinococcus</taxon>
    </lineage>
</organism>
<dbReference type="AlphaFoldDB" id="A0A2K3USS7"/>
<sequence>MEMRSELERRPAGATGRRLGGLAVATLVAALSGARAAPAPDLKGATLCLSPLLSVSVTVESGASLKLSGLDTQVYAEARRLLRAGGVPYQEAQVCRRSSAGLSLSVRVRPIQGSAALETQVSASVEDGRAPGGSSWLGGPLRWSAVEYGQVGPTAAEVTAELWRDTRASLGRLVDDWQAANR</sequence>
<dbReference type="RefSeq" id="WP_103313580.1">
    <property type="nucleotide sequence ID" value="NZ_PPPD01000002.1"/>
</dbReference>
<gene>
    <name evidence="1" type="ORF">CVO96_16640</name>
</gene>
<evidence type="ECO:0008006" key="3">
    <source>
        <dbReference type="Google" id="ProtNLM"/>
    </source>
</evidence>
<comment type="caution">
    <text evidence="1">The sequence shown here is derived from an EMBL/GenBank/DDBJ whole genome shotgun (WGS) entry which is preliminary data.</text>
</comment>